<keyword evidence="3" id="KW-1185">Reference proteome</keyword>
<evidence type="ECO:0000313" key="2">
    <source>
        <dbReference type="EMBL" id="KAK8503511.1"/>
    </source>
</evidence>
<protein>
    <recommendedName>
        <fullName evidence="4">Transmembrane protein</fullName>
    </recommendedName>
</protein>
<feature type="transmembrane region" description="Helical" evidence="1">
    <location>
        <begin position="215"/>
        <end position="234"/>
    </location>
</feature>
<dbReference type="EMBL" id="JBBPBM010000152">
    <property type="protein sequence ID" value="KAK8503511.1"/>
    <property type="molecule type" value="Genomic_DNA"/>
</dbReference>
<evidence type="ECO:0008006" key="4">
    <source>
        <dbReference type="Google" id="ProtNLM"/>
    </source>
</evidence>
<keyword evidence="1" id="KW-0472">Membrane</keyword>
<proteinExistence type="predicted"/>
<keyword evidence="1" id="KW-1133">Transmembrane helix</keyword>
<sequence>MGGNERLSGEDGIPMASGQERVFSDLKVVSVSSDVEARIKNCSWWFFLDQMTMVQWSVLEMAIDVSEIKKSSKSARNCYQTKMKPCPFAISDEWYVLTVKYRRSSDELDLAEDDGWMKEFEGWRAGNKFGGYFMILVSINALATSSYVLFRRGSYYFTGSISWWRYYPTSAVSLDVFHGSSVLPELLACLGPFYVIWFMPLWKFSLESVDCLGDYQGFTLGAILLAWCCLRFHVIRDCYGLKDRDDDTRIFSSLNIGCGGYVLPVGHLPNLSRAACVRGRFCSDHVEIVLDFMGLGDSSLPSFFKPFLQCANLEMDDVCMDSWDNFFYSNSCFWTLSLMTLKEEGFASKLFLCYVYHFRDSQWCFKINFDCTVGTGVFNIRSNGVIWSLSAAMLAVLIVFGSIFHCVGGPLFLSKTVNLFGR</sequence>
<feature type="transmembrane region" description="Helical" evidence="1">
    <location>
        <begin position="391"/>
        <end position="413"/>
    </location>
</feature>
<keyword evidence="1" id="KW-0812">Transmembrane</keyword>
<comment type="caution">
    <text evidence="2">The sequence shown here is derived from an EMBL/GenBank/DDBJ whole genome shotgun (WGS) entry which is preliminary data.</text>
</comment>
<evidence type="ECO:0000313" key="3">
    <source>
        <dbReference type="Proteomes" id="UP001472677"/>
    </source>
</evidence>
<name>A0ABR2B923_9ROSI</name>
<reference evidence="2 3" key="1">
    <citation type="journal article" date="2024" name="G3 (Bethesda)">
        <title>Genome assembly of Hibiscus sabdariffa L. provides insights into metabolisms of medicinal natural products.</title>
        <authorList>
            <person name="Kim T."/>
        </authorList>
    </citation>
    <scope>NUCLEOTIDE SEQUENCE [LARGE SCALE GENOMIC DNA]</scope>
    <source>
        <strain evidence="2">TK-2024</strain>
        <tissue evidence="2">Old leaves</tissue>
    </source>
</reference>
<accession>A0ABR2B923</accession>
<feature type="transmembrane region" description="Helical" evidence="1">
    <location>
        <begin position="129"/>
        <end position="150"/>
    </location>
</feature>
<evidence type="ECO:0000256" key="1">
    <source>
        <dbReference type="SAM" id="Phobius"/>
    </source>
</evidence>
<feature type="transmembrane region" description="Helical" evidence="1">
    <location>
        <begin position="171"/>
        <end position="195"/>
    </location>
</feature>
<gene>
    <name evidence="2" type="ORF">V6N12_066198</name>
</gene>
<organism evidence="2 3">
    <name type="scientific">Hibiscus sabdariffa</name>
    <name type="common">roselle</name>
    <dbReference type="NCBI Taxonomy" id="183260"/>
    <lineage>
        <taxon>Eukaryota</taxon>
        <taxon>Viridiplantae</taxon>
        <taxon>Streptophyta</taxon>
        <taxon>Embryophyta</taxon>
        <taxon>Tracheophyta</taxon>
        <taxon>Spermatophyta</taxon>
        <taxon>Magnoliopsida</taxon>
        <taxon>eudicotyledons</taxon>
        <taxon>Gunneridae</taxon>
        <taxon>Pentapetalae</taxon>
        <taxon>rosids</taxon>
        <taxon>malvids</taxon>
        <taxon>Malvales</taxon>
        <taxon>Malvaceae</taxon>
        <taxon>Malvoideae</taxon>
        <taxon>Hibiscus</taxon>
    </lineage>
</organism>
<dbReference type="Proteomes" id="UP001472677">
    <property type="component" value="Unassembled WGS sequence"/>
</dbReference>